<dbReference type="Proteomes" id="UP000075578">
    <property type="component" value="Unassembled WGS sequence"/>
</dbReference>
<feature type="transmembrane region" description="Helical" evidence="1">
    <location>
        <begin position="195"/>
        <end position="214"/>
    </location>
</feature>
<dbReference type="EMBL" id="LNGD01000161">
    <property type="protein sequence ID" value="KYC47323.1"/>
    <property type="molecule type" value="Genomic_DNA"/>
</dbReference>
<protein>
    <submittedName>
        <fullName evidence="2">Uncharacterized protein</fullName>
    </submittedName>
</protein>
<name>A0A150IQR4_9EURY</name>
<reference evidence="2 3" key="1">
    <citation type="journal article" date="2016" name="ISME J.">
        <title>Chasing the elusive Euryarchaeota class WSA2: genomes reveal a uniquely fastidious methyl-reducing methanogen.</title>
        <authorList>
            <person name="Nobu M.K."/>
            <person name="Narihiro T."/>
            <person name="Kuroda K."/>
            <person name="Mei R."/>
            <person name="Liu W.T."/>
        </authorList>
    </citation>
    <scope>NUCLEOTIDE SEQUENCE [LARGE SCALE GENOMIC DNA]</scope>
    <source>
        <strain evidence="2">U1lsi0528_Bin089</strain>
    </source>
</reference>
<keyword evidence="1" id="KW-1133">Transmembrane helix</keyword>
<sequence length="268" mass="30477">MLNIKVQGDFLVKTTQWENGVGNINEGTFPKIRKIFSTKDLIFSSRIENTPEYIETSTPKKATLETIEGTRMVRTNIPSQGDYTIEARFKGIKKVSQTKVEGNIITGETTEVELENQDQEESVIGRYYWPKEEDIVVKEGDINGSELGTGKDRGASYFEIELGPNGYSKAYIKGEKFFLVASAETQMERFSPYKYYILGGAIGLFALFVIGVIWSNKKAKRIVNNFYNQMEDTVEEAYEDTKEIIDNNIDKKKSTKSKNTKSKIKVFK</sequence>
<comment type="caution">
    <text evidence="2">The sequence shown here is derived from an EMBL/GenBank/DDBJ whole genome shotgun (WGS) entry which is preliminary data.</text>
</comment>
<evidence type="ECO:0000313" key="2">
    <source>
        <dbReference type="EMBL" id="KYC47323.1"/>
    </source>
</evidence>
<organism evidence="2 3">
    <name type="scientific">Candidatus Methanofastidiosum methylothiophilum</name>
    <dbReference type="NCBI Taxonomy" id="1705564"/>
    <lineage>
        <taxon>Archaea</taxon>
        <taxon>Methanobacteriati</taxon>
        <taxon>Methanobacteriota</taxon>
        <taxon>Stenosarchaea group</taxon>
        <taxon>Candidatus Methanofastidiosia</taxon>
        <taxon>Candidatus Methanofastidiosales</taxon>
        <taxon>Candidatus Methanofastidiosaceae</taxon>
        <taxon>Candidatus Methanofastidiosum</taxon>
    </lineage>
</organism>
<proteinExistence type="predicted"/>
<evidence type="ECO:0000313" key="3">
    <source>
        <dbReference type="Proteomes" id="UP000075578"/>
    </source>
</evidence>
<evidence type="ECO:0000256" key="1">
    <source>
        <dbReference type="SAM" id="Phobius"/>
    </source>
</evidence>
<keyword evidence="1" id="KW-0812">Transmembrane</keyword>
<gene>
    <name evidence="2" type="ORF">AMQ74_01697</name>
</gene>
<keyword evidence="1" id="KW-0472">Membrane</keyword>
<accession>A0A150IQR4</accession>
<dbReference type="AlphaFoldDB" id="A0A150IQR4"/>